<dbReference type="InterPro" id="IPR007793">
    <property type="entry name" value="DivIVA_fam"/>
</dbReference>
<dbReference type="PANTHER" id="PTHR35794">
    <property type="entry name" value="CELL DIVISION PROTEIN DIVIVA"/>
    <property type="match status" value="1"/>
</dbReference>
<feature type="coiled-coil region" evidence="1">
    <location>
        <begin position="130"/>
        <end position="186"/>
    </location>
</feature>
<feature type="coiled-coil region" evidence="1">
    <location>
        <begin position="37"/>
        <end position="64"/>
    </location>
</feature>
<evidence type="ECO:0000313" key="2">
    <source>
        <dbReference type="EMBL" id="CAB4567270.1"/>
    </source>
</evidence>
<evidence type="ECO:0000256" key="1">
    <source>
        <dbReference type="SAM" id="Coils"/>
    </source>
</evidence>
<dbReference type="PANTHER" id="PTHR35794:SF2">
    <property type="entry name" value="CELL DIVISION PROTEIN DIVIVA"/>
    <property type="match status" value="1"/>
</dbReference>
<reference evidence="2" key="1">
    <citation type="submission" date="2020-05" db="EMBL/GenBank/DDBJ databases">
        <authorList>
            <person name="Chiriac C."/>
            <person name="Salcher M."/>
            <person name="Ghai R."/>
            <person name="Kavagutti S V."/>
        </authorList>
    </citation>
    <scope>NUCLEOTIDE SEQUENCE</scope>
</reference>
<proteinExistence type="predicted"/>
<sequence length="639" mass="70084">MAISFSRPDPSSPAAVGSAAFPVNRRGFDQGEVRDFLRMVAAELARLQEREKFLESELRTMQTRGMSAPGRLDEETVTTLLGEEAARVLSTARDASTQIRDRAEESATRLVKDAAEDAARIRESAHIEAARIHEDSVRDAEQEIEMAKQQGRDMVNEARAYREKVLSELSRRRDAARSQIEQLLHGRDRLLNAFERARLASEDVINGLTEAHDEPEFIVDLTPTTGPVPIVNPEHPSVKPFDREEEEVVVTAEVVINTIVEDSTFEEEIVEEIVEELIETISSIDHEAILDEEVVTVPEHPVHGILEPSAAVQHIEPTTEVVDTQEDITQTNVVSLFGRGRRANEVPEIVEADVVAAEVIEEEVPSVESETSPHTVSAVDDIFARLRESSTAVVAAETKTEVTKEAPVVKAKVAVVAEPARFEERDEALAPLVGTMSRKLKRVLADEQNEVLQHLKLKKSSLEMDAFLGSMDDHAARYAQAVLEEVMLAAGAGAKSVKTAGGSSRRVTQKAVSAHVASVITEGFVHKFRDETRIAIGEAEGDRAILSSLMRDVYRGWKTDLLDQYIDDIACSAYSKGGFLALEPGVHVAWVVDPVSGCCSECEDNSLAGAVNKGEEFPTGHEFAPAHPGCRCLVYPIQD</sequence>
<name>A0A6J6DSL6_9ZZZZ</name>
<accession>A0A6J6DSL6</accession>
<organism evidence="2">
    <name type="scientific">freshwater metagenome</name>
    <dbReference type="NCBI Taxonomy" id="449393"/>
    <lineage>
        <taxon>unclassified sequences</taxon>
        <taxon>metagenomes</taxon>
        <taxon>ecological metagenomes</taxon>
    </lineage>
</organism>
<gene>
    <name evidence="2" type="ORF">UFOPK1704_00252</name>
</gene>
<dbReference type="Gene3D" id="6.10.250.660">
    <property type="match status" value="1"/>
</dbReference>
<dbReference type="EMBL" id="CAEZTQ010000030">
    <property type="protein sequence ID" value="CAB4567270.1"/>
    <property type="molecule type" value="Genomic_DNA"/>
</dbReference>
<protein>
    <submittedName>
        <fullName evidence="2">Unannotated protein</fullName>
    </submittedName>
</protein>
<dbReference type="AlphaFoldDB" id="A0A6J6DSL6"/>
<keyword evidence="1" id="KW-0175">Coiled coil</keyword>
<dbReference type="Pfam" id="PF05103">
    <property type="entry name" value="DivIVA"/>
    <property type="match status" value="1"/>
</dbReference>